<accession>A0A9P7NF95</accession>
<keyword evidence="3" id="KW-1185">Reference proteome</keyword>
<evidence type="ECO:0000313" key="3">
    <source>
        <dbReference type="Proteomes" id="UP000748025"/>
    </source>
</evidence>
<evidence type="ECO:0000256" key="1">
    <source>
        <dbReference type="SAM" id="MobiDB-lite"/>
    </source>
</evidence>
<name>A0A9P7NF95_9HYPO</name>
<feature type="region of interest" description="Disordered" evidence="1">
    <location>
        <begin position="1"/>
        <end position="29"/>
    </location>
</feature>
<dbReference type="AlphaFoldDB" id="A0A9P7NF95"/>
<feature type="compositionally biased region" description="Basic and acidic residues" evidence="1">
    <location>
        <begin position="17"/>
        <end position="29"/>
    </location>
</feature>
<sequence length="187" mass="20523">MPNDAAVESRQVARQTRTRDARRETRDEARRAKRYVVHGSLSTLEWTVQGPLSAVQQVISMHLDKQQLDAGPWPSNEPTTLRDRLTGSLNPDSLARQRPLPCCLLPASFSLQPMQTHAPMHPCNPDQRPARQPSGIADDASPSGTDYVHTYCARWTDCGPLAMNDQLMVWGICGFASGPAIPIGTPG</sequence>
<proteinExistence type="predicted"/>
<organism evidence="2 3">
    <name type="scientific">Claviceps pusilla</name>
    <dbReference type="NCBI Taxonomy" id="123648"/>
    <lineage>
        <taxon>Eukaryota</taxon>
        <taxon>Fungi</taxon>
        <taxon>Dikarya</taxon>
        <taxon>Ascomycota</taxon>
        <taxon>Pezizomycotina</taxon>
        <taxon>Sordariomycetes</taxon>
        <taxon>Hypocreomycetidae</taxon>
        <taxon>Hypocreales</taxon>
        <taxon>Clavicipitaceae</taxon>
        <taxon>Claviceps</taxon>
    </lineage>
</organism>
<protein>
    <submittedName>
        <fullName evidence="2">Uncharacterized protein</fullName>
    </submittedName>
</protein>
<comment type="caution">
    <text evidence="2">The sequence shown here is derived from an EMBL/GenBank/DDBJ whole genome shotgun (WGS) entry which is preliminary data.</text>
</comment>
<dbReference type="Proteomes" id="UP000748025">
    <property type="component" value="Unassembled WGS sequence"/>
</dbReference>
<evidence type="ECO:0000313" key="2">
    <source>
        <dbReference type="EMBL" id="KAG6013554.1"/>
    </source>
</evidence>
<gene>
    <name evidence="2" type="ORF">E4U43_007233</name>
</gene>
<reference evidence="2" key="1">
    <citation type="journal article" date="2020" name="bioRxiv">
        <title>Whole genome comparisons of ergot fungi reveals the divergence and evolution of species within the genus Claviceps are the result of varying mechanisms driving genome evolution and host range expansion.</title>
        <authorList>
            <person name="Wyka S.A."/>
            <person name="Mondo S.J."/>
            <person name="Liu M."/>
            <person name="Dettman J."/>
            <person name="Nalam V."/>
            <person name="Broders K.D."/>
        </authorList>
    </citation>
    <scope>NUCLEOTIDE SEQUENCE</scope>
    <source>
        <strain evidence="2">CCC 602</strain>
    </source>
</reference>
<dbReference type="EMBL" id="SRPW01000574">
    <property type="protein sequence ID" value="KAG6013554.1"/>
    <property type="molecule type" value="Genomic_DNA"/>
</dbReference>